<keyword evidence="4" id="KW-0158">Chromosome</keyword>
<dbReference type="GO" id="GO:0140674">
    <property type="term" value="F:ATP-dependent histone chaperone activity"/>
    <property type="evidence" value="ECO:0007669"/>
    <property type="project" value="UniProtKB-ARBA"/>
</dbReference>
<dbReference type="CDD" id="cd05491">
    <property type="entry name" value="Bromo_TBP7_like"/>
    <property type="match status" value="1"/>
</dbReference>
<dbReference type="GeneID" id="73467059"/>
<organism evidence="13 14">
    <name type="scientific">[Candida] subhashii</name>
    <dbReference type="NCBI Taxonomy" id="561895"/>
    <lineage>
        <taxon>Eukaryota</taxon>
        <taxon>Fungi</taxon>
        <taxon>Dikarya</taxon>
        <taxon>Ascomycota</taxon>
        <taxon>Saccharomycotina</taxon>
        <taxon>Pichiomycetes</taxon>
        <taxon>Debaryomycetaceae</taxon>
        <taxon>Spathaspora</taxon>
    </lineage>
</organism>
<keyword evidence="8 10" id="KW-0103">Bromodomain</keyword>
<proteinExistence type="inferred from homology"/>
<dbReference type="OrthoDB" id="5421at2759"/>
<dbReference type="PANTHER" id="PTHR23069:SF0">
    <property type="entry name" value="TAT-BINDING HOMOLOG 7"/>
    <property type="match status" value="1"/>
</dbReference>
<comment type="similarity">
    <text evidence="3">Belongs to the AAA ATPase family.</text>
</comment>
<dbReference type="InterPro" id="IPR003593">
    <property type="entry name" value="AAA+_ATPase"/>
</dbReference>
<evidence type="ECO:0000313" key="14">
    <source>
        <dbReference type="Proteomes" id="UP000694255"/>
    </source>
</evidence>
<evidence type="ECO:0000313" key="13">
    <source>
        <dbReference type="EMBL" id="KAG7666198.1"/>
    </source>
</evidence>
<dbReference type="CDD" id="cd19517">
    <property type="entry name" value="RecA-like_Yta7-like"/>
    <property type="match status" value="1"/>
</dbReference>
<dbReference type="GO" id="GO:0005524">
    <property type="term" value="F:ATP binding"/>
    <property type="evidence" value="ECO:0007669"/>
    <property type="project" value="UniProtKB-KW"/>
</dbReference>
<name>A0A8J5UMM8_9ASCO</name>
<dbReference type="InterPro" id="IPR045199">
    <property type="entry name" value="ATAD2-like"/>
</dbReference>
<comment type="subcellular location">
    <subcellularLocation>
        <location evidence="2">Chromosome</location>
    </subcellularLocation>
    <subcellularLocation>
        <location evidence="1">Nucleus</location>
    </subcellularLocation>
</comment>
<dbReference type="PROSITE" id="PS00674">
    <property type="entry name" value="AAA"/>
    <property type="match status" value="1"/>
</dbReference>
<evidence type="ECO:0000256" key="9">
    <source>
        <dbReference type="ARBA" id="ARBA00023242"/>
    </source>
</evidence>
<dbReference type="GO" id="GO:0016887">
    <property type="term" value="F:ATP hydrolysis activity"/>
    <property type="evidence" value="ECO:0007669"/>
    <property type="project" value="InterPro"/>
</dbReference>
<feature type="compositionally biased region" description="Acidic residues" evidence="11">
    <location>
        <begin position="132"/>
        <end position="144"/>
    </location>
</feature>
<evidence type="ECO:0000256" key="8">
    <source>
        <dbReference type="ARBA" id="ARBA00023117"/>
    </source>
</evidence>
<feature type="compositionally biased region" description="Basic residues" evidence="11">
    <location>
        <begin position="1"/>
        <end position="11"/>
    </location>
</feature>
<dbReference type="GO" id="GO:0042393">
    <property type="term" value="F:histone binding"/>
    <property type="evidence" value="ECO:0007669"/>
    <property type="project" value="UniProtKB-ARBA"/>
</dbReference>
<feature type="compositionally biased region" description="Acidic residues" evidence="11">
    <location>
        <begin position="48"/>
        <end position="60"/>
    </location>
</feature>
<evidence type="ECO:0000259" key="12">
    <source>
        <dbReference type="PROSITE" id="PS50014"/>
    </source>
</evidence>
<dbReference type="FunFam" id="3.40.50.300:FF:000061">
    <property type="entry name" value="ATPase family, AAA domain-containing 2"/>
    <property type="match status" value="1"/>
</dbReference>
<dbReference type="FunFam" id="3.40.50.300:FF:001218">
    <property type="entry name" value="AAA family ATPase, putative"/>
    <property type="match status" value="1"/>
</dbReference>
<keyword evidence="9" id="KW-0539">Nucleus</keyword>
<dbReference type="GO" id="GO:0000785">
    <property type="term" value="C:chromatin"/>
    <property type="evidence" value="ECO:0007669"/>
    <property type="project" value="UniProtKB-ARBA"/>
</dbReference>
<comment type="caution">
    <text evidence="13">The sequence shown here is derived from an EMBL/GenBank/DDBJ whole genome shotgun (WGS) entry which is preliminary data.</text>
</comment>
<dbReference type="RefSeq" id="XP_049266430.1">
    <property type="nucleotide sequence ID" value="XM_049406374.1"/>
</dbReference>
<feature type="compositionally biased region" description="Acidic residues" evidence="11">
    <location>
        <begin position="19"/>
        <end position="29"/>
    </location>
</feature>
<dbReference type="PROSITE" id="PS50014">
    <property type="entry name" value="BROMODOMAIN_2"/>
    <property type="match status" value="1"/>
</dbReference>
<dbReference type="Pfam" id="PF17862">
    <property type="entry name" value="AAA_lid_3"/>
    <property type="match status" value="1"/>
</dbReference>
<evidence type="ECO:0000256" key="4">
    <source>
        <dbReference type="ARBA" id="ARBA00022454"/>
    </source>
</evidence>
<evidence type="ECO:0000256" key="10">
    <source>
        <dbReference type="PROSITE-ProRule" id="PRU00035"/>
    </source>
</evidence>
<dbReference type="GO" id="GO:0006334">
    <property type="term" value="P:nucleosome assembly"/>
    <property type="evidence" value="ECO:0007669"/>
    <property type="project" value="TreeGrafter"/>
</dbReference>
<dbReference type="PANTHER" id="PTHR23069">
    <property type="entry name" value="AAA DOMAIN-CONTAINING"/>
    <property type="match status" value="1"/>
</dbReference>
<dbReference type="GO" id="GO:0045815">
    <property type="term" value="P:transcription initiation-coupled chromatin remodeling"/>
    <property type="evidence" value="ECO:0007669"/>
    <property type="project" value="TreeGrafter"/>
</dbReference>
<dbReference type="GO" id="GO:0006337">
    <property type="term" value="P:nucleosome disassembly"/>
    <property type="evidence" value="ECO:0007669"/>
    <property type="project" value="TreeGrafter"/>
</dbReference>
<gene>
    <name evidence="13" type="ORF">J8A68_000258</name>
</gene>
<feature type="domain" description="Bromo" evidence="12">
    <location>
        <begin position="1018"/>
        <end position="1060"/>
    </location>
</feature>
<dbReference type="Proteomes" id="UP000694255">
    <property type="component" value="Unassembled WGS sequence"/>
</dbReference>
<dbReference type="GO" id="GO:0005634">
    <property type="term" value="C:nucleus"/>
    <property type="evidence" value="ECO:0007669"/>
    <property type="project" value="UniProtKB-SubCell"/>
</dbReference>
<keyword evidence="5" id="KW-0547">Nucleotide-binding</keyword>
<evidence type="ECO:0000256" key="6">
    <source>
        <dbReference type="ARBA" id="ARBA00022801"/>
    </source>
</evidence>
<keyword evidence="6" id="KW-0378">Hydrolase</keyword>
<dbReference type="SMART" id="SM00382">
    <property type="entry name" value="AAA"/>
    <property type="match status" value="2"/>
</dbReference>
<dbReference type="GO" id="GO:0003682">
    <property type="term" value="F:chromatin binding"/>
    <property type="evidence" value="ECO:0007669"/>
    <property type="project" value="TreeGrafter"/>
</dbReference>
<accession>A0A8J5UMM8</accession>
<feature type="region of interest" description="Disordered" evidence="11">
    <location>
        <begin position="1"/>
        <end position="181"/>
    </location>
</feature>
<feature type="compositionally biased region" description="Acidic residues" evidence="11">
    <location>
        <begin position="89"/>
        <end position="110"/>
    </location>
</feature>
<dbReference type="Pfam" id="PF00004">
    <property type="entry name" value="AAA"/>
    <property type="match status" value="2"/>
</dbReference>
<sequence>MPPKKRIRKSRYSSPPLDNYEEDAGVADDDTVRHHPSRVRKSYKETSSSEDEKDEEENQGETEIKESFDDNIPTASPTKRAKSKRSIESDDDEFMAEDDDEEEDDEDDPDVILSSEDEKVLERRRINKFIERDDEDEEAEDYEYGQEPPNKKSKKSSRGRKRKQRIWDEEDDEPVRTTRSARLNISNLIKDPNVDQQIEGGGDDDDVDDIQKEIADLKDSVFKESPVQHKLRERPKVDYYIPPPISNDYPQLEPRPSTPRRGRGRVSNKNEFRKILYPTAGPFGGSDVISLFGTNIPPGGIPIPGMPINVNNNNLTAIGQNLSDSDSSEDEIAPINGEATISKKQPKSLKPAAAIPPNNNSVVKLITGGSDDSKNKKKNSLSDTDPLGIDMNIDFSVVGGLDNYINQLKEMVALPLLYPELYQNFKITPPRGVLFHGPPGTGKTLMARALAASCSTAERKITFFMRKGADCLSKWVGEAERQLRLLFEEAKNQQPSIIFFDEIDGLAPVRSSKQEQIHASIVSTLLALMDGMDNRGQVIVIGATNRPDSIDPALRRPGRFDREFYFPLPDISARKEILKIHTRGWSPELPEVFVDKLAELTKGYGGADLRALCTEAALHSIQRKYPQIYSTNEKLQVDPKKVKVIAKDFMKAIEKIIPSSARSTSSGSAPLPEHLKPLLQDNMNEIIAKWNELLPNSRNQKKITSLEEAQYLDPTTKDPDGGFGKLQILKNLESSRICRPHLLIGGAPGSGQQYLAQAILNYLEGFQVQSLDMGTIFGDPTRTPDSIVVQAFIEARRHQPSIIFIPNIDIWFQIVPGSARATLLSLIRNLNSSERVLMLGISEIGISELDEEIKLIFGFESESNNVCLKLPNLNQRSVFFEGLKNTLLMKPFEFVNDLENRPKRKLKQLPVVKAGPKDKLSQEALAKKQLKEQEYNDTKLKNVLKIKLAGLMDLFKNRYKRFRKPVIDENYLYHLFDPTVINNPMTVTPYEVLYEKSTDLEHENMIREISTGRYFYNMDLDIIEERLWNGYYSEPKQFLRDIKMIVKDSITSGDRERILKANEMLTNAQFGIDDFSTPEFLKACKEVRERDLIKQQKLLEEHKKLQLEFEKSQELNLQTLANAELDNTAANNGHEKNGVVVVSEPVPVVPILNGPTIISESTSEGATESLKNDAVAAEVVENEEQQQIVEDPIEEEEQQHPSDSESEAEIEIEIDDDKQLIIDEERLNELYNKLIEISEGFNIEKLEITMARLMDIIWKDRNQWNKIPTLDKLYETLESIK</sequence>
<reference evidence="13 14" key="1">
    <citation type="journal article" date="2021" name="DNA Res.">
        <title>Genome analysis of Candida subhashii reveals its hybrid nature and dual mitochondrial genome conformations.</title>
        <authorList>
            <person name="Mixao V."/>
            <person name="Hegedusova E."/>
            <person name="Saus E."/>
            <person name="Pryszcz L.P."/>
            <person name="Cillingova A."/>
            <person name="Nosek J."/>
            <person name="Gabaldon T."/>
        </authorList>
    </citation>
    <scope>NUCLEOTIDE SEQUENCE [LARGE SCALE GENOMIC DNA]</scope>
    <source>
        <strain evidence="13 14">CBS 10753</strain>
    </source>
</reference>
<evidence type="ECO:0000256" key="11">
    <source>
        <dbReference type="SAM" id="MobiDB-lite"/>
    </source>
</evidence>
<dbReference type="EMBL" id="JAGSYN010000032">
    <property type="protein sequence ID" value="KAG7666198.1"/>
    <property type="molecule type" value="Genomic_DNA"/>
</dbReference>
<evidence type="ECO:0000256" key="2">
    <source>
        <dbReference type="ARBA" id="ARBA00004286"/>
    </source>
</evidence>
<feature type="region of interest" description="Disordered" evidence="11">
    <location>
        <begin position="238"/>
        <end position="266"/>
    </location>
</feature>
<evidence type="ECO:0000256" key="7">
    <source>
        <dbReference type="ARBA" id="ARBA00022840"/>
    </source>
</evidence>
<dbReference type="InterPro" id="IPR001487">
    <property type="entry name" value="Bromodomain"/>
</dbReference>
<keyword evidence="7" id="KW-0067">ATP-binding</keyword>
<evidence type="ECO:0000256" key="3">
    <source>
        <dbReference type="ARBA" id="ARBA00006914"/>
    </source>
</evidence>
<feature type="region of interest" description="Disordered" evidence="11">
    <location>
        <begin position="360"/>
        <end position="383"/>
    </location>
</feature>
<evidence type="ECO:0000256" key="1">
    <source>
        <dbReference type="ARBA" id="ARBA00004123"/>
    </source>
</evidence>
<dbReference type="InterPro" id="IPR003960">
    <property type="entry name" value="ATPase_AAA_CS"/>
</dbReference>
<feature type="compositionally biased region" description="Basic residues" evidence="11">
    <location>
        <begin position="151"/>
        <end position="164"/>
    </location>
</feature>
<keyword evidence="14" id="KW-1185">Reference proteome</keyword>
<dbReference type="InterPro" id="IPR003959">
    <property type="entry name" value="ATPase_AAA_core"/>
</dbReference>
<dbReference type="InterPro" id="IPR041569">
    <property type="entry name" value="AAA_lid_3"/>
</dbReference>
<protein>
    <submittedName>
        <fullName evidence="13">YTA7</fullName>
    </submittedName>
</protein>
<dbReference type="FunFam" id="1.10.8.60:FF:000016">
    <property type="entry name" value="ATPase family AAA domain-containing protein 2B"/>
    <property type="match status" value="1"/>
</dbReference>
<feature type="compositionally biased region" description="Basic and acidic residues" evidence="11">
    <location>
        <begin position="116"/>
        <end position="131"/>
    </location>
</feature>
<evidence type="ECO:0000256" key="5">
    <source>
        <dbReference type="ARBA" id="ARBA00022741"/>
    </source>
</evidence>